<evidence type="ECO:0000313" key="8">
    <source>
        <dbReference type="EMBL" id="RNA08141.1"/>
    </source>
</evidence>
<reference evidence="8 9" key="1">
    <citation type="journal article" date="2018" name="Sci. Rep.">
        <title>Genomic signatures of local adaptation to the degree of environmental predictability in rotifers.</title>
        <authorList>
            <person name="Franch-Gras L."/>
            <person name="Hahn C."/>
            <person name="Garcia-Roger E.M."/>
            <person name="Carmona M.J."/>
            <person name="Serra M."/>
            <person name="Gomez A."/>
        </authorList>
    </citation>
    <scope>NUCLEOTIDE SEQUENCE [LARGE SCALE GENOMIC DNA]</scope>
    <source>
        <strain evidence="8">HYR1</strain>
    </source>
</reference>
<comment type="caution">
    <text evidence="8">The sequence shown here is derived from an EMBL/GenBank/DDBJ whole genome shotgun (WGS) entry which is preliminary data.</text>
</comment>
<dbReference type="InterPro" id="IPR050799">
    <property type="entry name" value="ZIP_Transporter"/>
</dbReference>
<dbReference type="PANTHER" id="PTHR12191:SF37">
    <property type="entry name" value="ZINC TRANSPORTER FOI"/>
    <property type="match status" value="1"/>
</dbReference>
<feature type="transmembrane region" description="Helical" evidence="6">
    <location>
        <begin position="145"/>
        <end position="166"/>
    </location>
</feature>
<evidence type="ECO:0000256" key="1">
    <source>
        <dbReference type="ARBA" id="ARBA00004141"/>
    </source>
</evidence>
<proteinExistence type="inferred from homology"/>
<keyword evidence="9" id="KW-1185">Reference proteome</keyword>
<dbReference type="Proteomes" id="UP000276133">
    <property type="component" value="Unassembled WGS sequence"/>
</dbReference>
<feature type="transmembrane region" description="Helical" evidence="6">
    <location>
        <begin position="462"/>
        <end position="486"/>
    </location>
</feature>
<dbReference type="GO" id="GO:0071578">
    <property type="term" value="P:zinc ion import across plasma membrane"/>
    <property type="evidence" value="ECO:0007669"/>
    <property type="project" value="TreeGrafter"/>
</dbReference>
<feature type="transmembrane region" description="Helical" evidence="6">
    <location>
        <begin position="178"/>
        <end position="197"/>
    </location>
</feature>
<dbReference type="GO" id="GO:0005886">
    <property type="term" value="C:plasma membrane"/>
    <property type="evidence" value="ECO:0007669"/>
    <property type="project" value="TreeGrafter"/>
</dbReference>
<accession>A0A3M7QAZ7</accession>
<dbReference type="GO" id="GO:0140410">
    <property type="term" value="F:monoatomic cation:bicarbonate symporter activity"/>
    <property type="evidence" value="ECO:0007669"/>
    <property type="project" value="TreeGrafter"/>
</dbReference>
<dbReference type="GO" id="GO:0030003">
    <property type="term" value="P:intracellular monoatomic cation homeostasis"/>
    <property type="evidence" value="ECO:0007669"/>
    <property type="project" value="TreeGrafter"/>
</dbReference>
<evidence type="ECO:0000313" key="9">
    <source>
        <dbReference type="Proteomes" id="UP000276133"/>
    </source>
</evidence>
<evidence type="ECO:0000256" key="5">
    <source>
        <dbReference type="ARBA" id="ARBA00023136"/>
    </source>
</evidence>
<protein>
    <submittedName>
        <fullName evidence="8">Zinc transporter ZIP14 isoform X1</fullName>
    </submittedName>
</protein>
<keyword evidence="3 6" id="KW-0812">Transmembrane</keyword>
<dbReference type="AlphaFoldDB" id="A0A3M7QAZ7"/>
<dbReference type="OrthoDB" id="200954at2759"/>
<feature type="transmembrane region" description="Helical" evidence="6">
    <location>
        <begin position="403"/>
        <end position="420"/>
    </location>
</feature>
<sequence>MRLFVLIYSIIGLVTSKQEEICDEANFIIEKEILQNLQTEKDLKSLQRSIILQRNFECLNREYFELKNLREHEKNSQSTANDNFEFQLEKTCFDFDSLKYMLKSTNRSYDLTILSRIIFNQIFNEGCELCSSEVELKDKKHELKIWLYAIISTSLITLSSFCGAFLIPLTKHKYYKRILMFLISLAVGTLGGTGFIHLIPQAFGIDEDINYSFNHGYFWKCLVISAGLYLFFVVEQILKFFIQFRKYKKFQKEKSKASIETEPIVKKEIIELVYQNENDDLSRKLTKSSSGSIPQAINKAHLDKSELDHTIAPVAWIIIFGEGLHNLIDGLSIGAAFTDSILNGLSLSLAIICEEFPHKLGDFAILIAAGMPLKVALFCNFVSSCFIYIGLILGIFAGENLDANKWIYALSGGMFIYIAVCDMIPELGEMANEIEKEIFERESKNLGPEHGQKEKFAVKIKLINFFIQNSGILTGFSFMMLIALYADKIKF</sequence>
<evidence type="ECO:0000256" key="6">
    <source>
        <dbReference type="SAM" id="Phobius"/>
    </source>
</evidence>
<dbReference type="Pfam" id="PF02535">
    <property type="entry name" value="Zip"/>
    <property type="match status" value="1"/>
</dbReference>
<keyword evidence="5 6" id="KW-0472">Membrane</keyword>
<feature type="signal peptide" evidence="7">
    <location>
        <begin position="1"/>
        <end position="16"/>
    </location>
</feature>
<feature type="transmembrane region" description="Helical" evidence="6">
    <location>
        <begin position="217"/>
        <end position="242"/>
    </location>
</feature>
<keyword evidence="4 6" id="KW-1133">Transmembrane helix</keyword>
<evidence type="ECO:0000256" key="2">
    <source>
        <dbReference type="ARBA" id="ARBA00006939"/>
    </source>
</evidence>
<gene>
    <name evidence="8" type="ORF">BpHYR1_044424</name>
</gene>
<feature type="transmembrane region" description="Helical" evidence="6">
    <location>
        <begin position="375"/>
        <end position="397"/>
    </location>
</feature>
<comment type="subcellular location">
    <subcellularLocation>
        <location evidence="1">Membrane</location>
        <topology evidence="1">Multi-pass membrane protein</topology>
    </subcellularLocation>
</comment>
<dbReference type="InterPro" id="IPR003689">
    <property type="entry name" value="ZIP"/>
</dbReference>
<name>A0A3M7QAZ7_BRAPC</name>
<evidence type="ECO:0000256" key="7">
    <source>
        <dbReference type="SAM" id="SignalP"/>
    </source>
</evidence>
<organism evidence="8 9">
    <name type="scientific">Brachionus plicatilis</name>
    <name type="common">Marine rotifer</name>
    <name type="synonym">Brachionus muelleri</name>
    <dbReference type="NCBI Taxonomy" id="10195"/>
    <lineage>
        <taxon>Eukaryota</taxon>
        <taxon>Metazoa</taxon>
        <taxon>Spiralia</taxon>
        <taxon>Gnathifera</taxon>
        <taxon>Rotifera</taxon>
        <taxon>Eurotatoria</taxon>
        <taxon>Monogononta</taxon>
        <taxon>Pseudotrocha</taxon>
        <taxon>Ploima</taxon>
        <taxon>Brachionidae</taxon>
        <taxon>Brachionus</taxon>
    </lineage>
</organism>
<feature type="chain" id="PRO_5018308898" evidence="7">
    <location>
        <begin position="17"/>
        <end position="491"/>
    </location>
</feature>
<dbReference type="EMBL" id="REGN01006841">
    <property type="protein sequence ID" value="RNA08141.1"/>
    <property type="molecule type" value="Genomic_DNA"/>
</dbReference>
<dbReference type="STRING" id="10195.A0A3M7QAZ7"/>
<evidence type="ECO:0000256" key="3">
    <source>
        <dbReference type="ARBA" id="ARBA00022692"/>
    </source>
</evidence>
<evidence type="ECO:0000256" key="4">
    <source>
        <dbReference type="ARBA" id="ARBA00022989"/>
    </source>
</evidence>
<keyword evidence="7" id="KW-0732">Signal</keyword>
<comment type="similarity">
    <text evidence="2">Belongs to the ZIP transporter (TC 2.A.5) family.</text>
</comment>
<dbReference type="PANTHER" id="PTHR12191">
    <property type="entry name" value="SOLUTE CARRIER FAMILY 39"/>
    <property type="match status" value="1"/>
</dbReference>
<dbReference type="GO" id="GO:0005385">
    <property type="term" value="F:zinc ion transmembrane transporter activity"/>
    <property type="evidence" value="ECO:0007669"/>
    <property type="project" value="TreeGrafter"/>
</dbReference>